<dbReference type="PANTHER" id="PTHR13389:SF0">
    <property type="entry name" value="PUMILIO HOMOLOG 3"/>
    <property type="match status" value="1"/>
</dbReference>
<dbReference type="GO" id="GO:0005730">
    <property type="term" value="C:nucleolus"/>
    <property type="evidence" value="ECO:0007669"/>
    <property type="project" value="TreeGrafter"/>
</dbReference>
<evidence type="ECO:0000256" key="2">
    <source>
        <dbReference type="ARBA" id="ARBA00022884"/>
    </source>
</evidence>
<dbReference type="EMBL" id="HAAD01003728">
    <property type="protein sequence ID" value="CDG69960.1"/>
    <property type="molecule type" value="mRNA"/>
</dbReference>
<dbReference type="PROSITE" id="PS50302">
    <property type="entry name" value="PUM"/>
    <property type="match status" value="1"/>
</dbReference>
<protein>
    <submittedName>
        <fullName evidence="6">Pumilio domain-containing protein KIAA0020</fullName>
    </submittedName>
</protein>
<feature type="region of interest" description="Disordered" evidence="4">
    <location>
        <begin position="18"/>
        <end position="37"/>
    </location>
</feature>
<dbReference type="InterPro" id="IPR011989">
    <property type="entry name" value="ARM-like"/>
</dbReference>
<dbReference type="InterPro" id="IPR012959">
    <property type="entry name" value="CPL_dom"/>
</dbReference>
<organism evidence="6">
    <name type="scientific">Hydra vulgaris</name>
    <name type="common">Hydra</name>
    <name type="synonym">Hydra attenuata</name>
    <dbReference type="NCBI Taxonomy" id="6087"/>
    <lineage>
        <taxon>Eukaryota</taxon>
        <taxon>Metazoa</taxon>
        <taxon>Cnidaria</taxon>
        <taxon>Hydrozoa</taxon>
        <taxon>Hydroidolina</taxon>
        <taxon>Anthoathecata</taxon>
        <taxon>Aplanulata</taxon>
        <taxon>Hydridae</taxon>
        <taxon>Hydra</taxon>
    </lineage>
</organism>
<dbReference type="InterPro" id="IPR001313">
    <property type="entry name" value="Pumilio_RNA-bd_rpt"/>
</dbReference>
<accession>T2MDF1</accession>
<name>T2MDF1_HYDVU</name>
<evidence type="ECO:0000259" key="5">
    <source>
        <dbReference type="PROSITE" id="PS50303"/>
    </source>
</evidence>
<dbReference type="PROSITE" id="PS50303">
    <property type="entry name" value="PUM_HD"/>
    <property type="match status" value="1"/>
</dbReference>
<dbReference type="Gene3D" id="1.25.10.10">
    <property type="entry name" value="Leucine-rich Repeat Variant"/>
    <property type="match status" value="2"/>
</dbReference>
<evidence type="ECO:0000256" key="3">
    <source>
        <dbReference type="PROSITE-ProRule" id="PRU00317"/>
    </source>
</evidence>
<dbReference type="InterPro" id="IPR016024">
    <property type="entry name" value="ARM-type_fold"/>
</dbReference>
<feature type="repeat" description="Pumilio" evidence="3">
    <location>
        <begin position="167"/>
        <end position="203"/>
    </location>
</feature>
<feature type="compositionally biased region" description="Basic and acidic residues" evidence="4">
    <location>
        <begin position="62"/>
        <end position="72"/>
    </location>
</feature>
<feature type="domain" description="PUM-HD" evidence="5">
    <location>
        <begin position="107"/>
        <end position="477"/>
    </location>
</feature>
<keyword evidence="1" id="KW-0677">Repeat</keyword>
<evidence type="ECO:0000256" key="4">
    <source>
        <dbReference type="SAM" id="MobiDB-lite"/>
    </source>
</evidence>
<dbReference type="PANTHER" id="PTHR13389">
    <property type="entry name" value="PUMILIO HOMOLOG 3"/>
    <property type="match status" value="1"/>
</dbReference>
<dbReference type="GO" id="GO:0006417">
    <property type="term" value="P:regulation of translation"/>
    <property type="evidence" value="ECO:0007669"/>
    <property type="project" value="TreeGrafter"/>
</dbReference>
<evidence type="ECO:0000313" key="6">
    <source>
        <dbReference type="EMBL" id="CDG69960.1"/>
    </source>
</evidence>
<evidence type="ECO:0000256" key="1">
    <source>
        <dbReference type="ARBA" id="ARBA00022737"/>
    </source>
</evidence>
<feature type="compositionally biased region" description="Basic residues" evidence="4">
    <location>
        <begin position="48"/>
        <end position="61"/>
    </location>
</feature>
<reference evidence="6" key="1">
    <citation type="journal article" date="2013" name="Genome Biol. Evol.">
        <title>Punctuated emergences of genetic and phenotypic innovations in eumetazoan, bilaterian, euteleostome, and hominidae ancestors.</title>
        <authorList>
            <person name="Wenger Y."/>
            <person name="Galliot B."/>
        </authorList>
    </citation>
    <scope>NUCLEOTIDE SEQUENCE</scope>
    <source>
        <tissue evidence="6">Whole animals</tissue>
    </source>
</reference>
<dbReference type="SUPFAM" id="SSF48371">
    <property type="entry name" value="ARM repeat"/>
    <property type="match status" value="1"/>
</dbReference>
<dbReference type="SMART" id="SM00025">
    <property type="entry name" value="Pumilio"/>
    <property type="match status" value="6"/>
</dbReference>
<proteinExistence type="evidence at transcript level"/>
<dbReference type="Pfam" id="PF08144">
    <property type="entry name" value="CPL"/>
    <property type="match status" value="1"/>
</dbReference>
<sequence>RINCIHKKMKPTKNNYAKNNKVVKSGGGKKSKEGKKIGFKKAHTKVFKGKNKNFLKKKKFDKKPEVKSDQKQINLKDSKKRKLLTSEDEVIKKKKRSQPEIISNLMTIYEQLRRKSSSQDGRRKLIDDVLKIVQGKEAEVVYKHDTVRVLEMCIKFGSEIQKEKLFQLFQDNTILLVTSKYSKFLIEKFFKHGSKEQKNKIIESFYGKITKLIRNKNASEILDKVYDKYASNLQKSKMVEEFYGHEYTIQKVISGQTVGEILSVDGSEKKKAILKHMKESLTALCQKDVVTHSIIHKVLFQFFTYADLQQKIDLIEILKENVIHILHTKDGARIAMNCFWFASVKDRKAIIKSFKTYVLKICKEEYGHMVMLALFDTVDDTVLVKKAIFPEIIANLQELIEDSWGRKVILYLLKPRSKSYFSPDLLKILQEGDNNPYSKKEAKIKQEELRQGILTHVLDVMSTYINKIVINKSAAIVLLAALEVSNDLPQYEKLLNEIAAMFGGSSKKNNENEELVTNECAHFVLKTIIKQDLQRIERDSKILFSNILCKAVPQGCFADWAVHNRGAFILVSLLETGIKAVITRVKEDMGFVKKNKNSELSKGCEILHKLLSKK</sequence>
<dbReference type="OrthoDB" id="497380at2759"/>
<feature type="non-terminal residue" evidence="6">
    <location>
        <position position="1"/>
    </location>
</feature>
<gene>
    <name evidence="6" type="primary">KIAA0020</name>
</gene>
<dbReference type="InterPro" id="IPR040059">
    <property type="entry name" value="PUM3"/>
</dbReference>
<keyword evidence="2" id="KW-0694">RNA-binding</keyword>
<dbReference type="InterPro" id="IPR033133">
    <property type="entry name" value="PUM-HD"/>
</dbReference>
<dbReference type="GO" id="GO:0003729">
    <property type="term" value="F:mRNA binding"/>
    <property type="evidence" value="ECO:0007669"/>
    <property type="project" value="TreeGrafter"/>
</dbReference>
<feature type="region of interest" description="Disordered" evidence="4">
    <location>
        <begin position="48"/>
        <end position="72"/>
    </location>
</feature>
<dbReference type="AlphaFoldDB" id="T2MDF1"/>